<accession>A0A286RM17</accession>
<evidence type="ECO:0000313" key="2">
    <source>
        <dbReference type="Proteomes" id="UP000215086"/>
    </source>
</evidence>
<protein>
    <submittedName>
        <fullName evidence="1">Uncharacterized protein</fullName>
    </submittedName>
</protein>
<name>A0A286RM17_9BACT</name>
<sequence>MDSVSGVVPADFWIAANTCALKEWRIGLPEVDAAAKCLQPHRH</sequence>
<organism evidence="1 2">
    <name type="scientific">Thermogutta terrifontis</name>
    <dbReference type="NCBI Taxonomy" id="1331910"/>
    <lineage>
        <taxon>Bacteria</taxon>
        <taxon>Pseudomonadati</taxon>
        <taxon>Planctomycetota</taxon>
        <taxon>Planctomycetia</taxon>
        <taxon>Pirellulales</taxon>
        <taxon>Thermoguttaceae</taxon>
        <taxon>Thermogutta</taxon>
    </lineage>
</organism>
<dbReference type="AlphaFoldDB" id="A0A286RM17"/>
<dbReference type="Proteomes" id="UP000215086">
    <property type="component" value="Chromosome"/>
</dbReference>
<gene>
    <name evidence="1" type="ORF">THTE_4407</name>
</gene>
<proteinExistence type="predicted"/>
<keyword evidence="2" id="KW-1185">Reference proteome</keyword>
<dbReference type="KEGG" id="ttf:THTE_4407"/>
<evidence type="ECO:0000313" key="1">
    <source>
        <dbReference type="EMBL" id="ASV77008.1"/>
    </source>
</evidence>
<reference evidence="1 2" key="1">
    <citation type="journal article" name="Front. Microbiol.">
        <title>Sugar Metabolism of the First Thermophilic Planctomycete Thermogutta terrifontis: Comparative Genomic and Transcriptomic Approaches.</title>
        <authorList>
            <person name="Elcheninov A.G."/>
            <person name="Menzel P."/>
            <person name="Gudbergsdottir S.R."/>
            <person name="Slesarev A.I."/>
            <person name="Kadnikov V.V."/>
            <person name="Krogh A."/>
            <person name="Bonch-Osmolovskaya E.A."/>
            <person name="Peng X."/>
            <person name="Kublanov I.V."/>
        </authorList>
    </citation>
    <scope>NUCLEOTIDE SEQUENCE [LARGE SCALE GENOMIC DNA]</scope>
    <source>
        <strain evidence="1 2">R1</strain>
    </source>
</reference>
<dbReference type="EMBL" id="CP018477">
    <property type="protein sequence ID" value="ASV77008.1"/>
    <property type="molecule type" value="Genomic_DNA"/>
</dbReference>